<comment type="caution">
    <text evidence="2">The sequence shown here is derived from an EMBL/GenBank/DDBJ whole genome shotgun (WGS) entry which is preliminary data.</text>
</comment>
<dbReference type="Proteomes" id="UP001528040">
    <property type="component" value="Unassembled WGS sequence"/>
</dbReference>
<evidence type="ECO:0000313" key="2">
    <source>
        <dbReference type="EMBL" id="MDA5093729.1"/>
    </source>
</evidence>
<protein>
    <submittedName>
        <fullName evidence="2">YgjV family protein</fullName>
    </submittedName>
</protein>
<accession>A0ABT4VZP6</accession>
<keyword evidence="1" id="KW-0812">Transmembrane</keyword>
<sequence length="181" mass="19337">MTIITETILAPTAAQAFGFAGLAAQMVWPLFRKRKAMLSVQLSASCTYAASYVLMGQSTAAAVCLTGATQNVITMLAGDHKWLSRISYVFLLIAVTVGIMTYAGLPSILAVTASCLNMIGRMQSDVLRMRGVQLSASPFGATHDVIVGAWPALAGAVVAFSIAITAFRREWHHRHPQVARP</sequence>
<dbReference type="Pfam" id="PF10688">
    <property type="entry name" value="Imp-YgjV"/>
    <property type="match status" value="1"/>
</dbReference>
<gene>
    <name evidence="2" type="ORF">O2N63_06470</name>
</gene>
<dbReference type="InterPro" id="IPR019629">
    <property type="entry name" value="Uncharacterised_HI1736/YgjV"/>
</dbReference>
<name>A0ABT4VZP6_9RHOB</name>
<dbReference type="RefSeq" id="WP_271053438.1">
    <property type="nucleotide sequence ID" value="NZ_JAQIIO010000003.1"/>
</dbReference>
<feature type="transmembrane region" description="Helical" evidence="1">
    <location>
        <begin position="145"/>
        <end position="167"/>
    </location>
</feature>
<keyword evidence="3" id="KW-1185">Reference proteome</keyword>
<reference evidence="2 3" key="1">
    <citation type="submission" date="2023-01" db="EMBL/GenBank/DDBJ databases">
        <authorList>
            <person name="Yoon J.-W."/>
        </authorList>
    </citation>
    <scope>NUCLEOTIDE SEQUENCE [LARGE SCALE GENOMIC DNA]</scope>
    <source>
        <strain evidence="2 3">KMU-50</strain>
    </source>
</reference>
<dbReference type="EMBL" id="JAQIIO010000003">
    <property type="protein sequence ID" value="MDA5093729.1"/>
    <property type="molecule type" value="Genomic_DNA"/>
</dbReference>
<proteinExistence type="predicted"/>
<keyword evidence="1" id="KW-1133">Transmembrane helix</keyword>
<evidence type="ECO:0000313" key="3">
    <source>
        <dbReference type="Proteomes" id="UP001528040"/>
    </source>
</evidence>
<feature type="transmembrane region" description="Helical" evidence="1">
    <location>
        <begin position="12"/>
        <end position="31"/>
    </location>
</feature>
<feature type="transmembrane region" description="Helical" evidence="1">
    <location>
        <begin position="88"/>
        <end position="119"/>
    </location>
</feature>
<keyword evidence="1" id="KW-0472">Membrane</keyword>
<evidence type="ECO:0000256" key="1">
    <source>
        <dbReference type="SAM" id="Phobius"/>
    </source>
</evidence>
<organism evidence="2 3">
    <name type="scientific">Aliiroseovarius salicola</name>
    <dbReference type="NCBI Taxonomy" id="3009082"/>
    <lineage>
        <taxon>Bacteria</taxon>
        <taxon>Pseudomonadati</taxon>
        <taxon>Pseudomonadota</taxon>
        <taxon>Alphaproteobacteria</taxon>
        <taxon>Rhodobacterales</taxon>
        <taxon>Paracoccaceae</taxon>
        <taxon>Aliiroseovarius</taxon>
    </lineage>
</organism>